<evidence type="ECO:0000313" key="6">
    <source>
        <dbReference type="Proteomes" id="UP001169458"/>
    </source>
</evidence>
<comment type="caution">
    <text evidence="5">The sequence shown here is derived from an EMBL/GenBank/DDBJ whole genome shotgun (WGS) entry which is preliminary data.</text>
</comment>
<feature type="signal peptide" evidence="2">
    <location>
        <begin position="1"/>
        <end position="25"/>
    </location>
</feature>
<sequence length="837" mass="96680">MKNNLLTMKNLALAACTLLCSTLHAATTPFPDRIHENTRTTPYPQEFHQPFINPAPLLVPPGEEGDSVQFMLSQDKTFKDSSTQISKPAVWRMFNPHRILKPGTWHWRFRSVKKGGEKMPWSPTYSFTMDADVPQFVTPPFETFLRNIPQNHARLYCFLDATVEEARKHMRQSPDFERMISEARDALAMDYRTDTAPYKKISLMYKHANYLHTAYMMMQRDVYAEKMVQNVRCLLQTEPDENVLANDFNAGELAYTLACTYETCYSRFSTQERQQIEELLLSVLNRYIPHIIGKEEVHIFDNHFWQFTFRHFLQAALVLHDKYPEARNYLEYSYELWTSRAPASGFNRDGNWHNGTSYFSANAVTLYYIAELFSYLTKTDFLQHPWYRNSGIGEAYSWLPNSSAAGFGDGHEKLNAQPLRIRSAYADYLARKTGDPYAAWYSSLNRRYLDEYETRIYRLASGKERPDNENLPEDAPKAVWFKDSGEMIANSDLNDLSNNLSLSFRSSPFGSGSHTHSNQNAFNLHFRGIPVYRAIGHYMNFADSHNLLSYRNTRAYNTILADSIGQPFTTRAYGNIVRMFNGEHISYALGDASKAYCGISEYPMWEKNFKNAGLEQSPENGFGKTPLKKFRRHIFLLHPDKVLIYDELEADKEVHWDWLLHSRHQFHIENNRLTTVHPEGKFASLAEIFSEQPCKISQTDRYQADPNKAIAVRGEEFYKEWSIDARFSPCKKNRVLTLIQITPEGKKTIPAVRKNSNTFRFGDWTVTAELDADRPASLYIRNTRNNAAFGYGLKEMNAGGKTYRFKKKNASVLHDNIGGIWETKEMDDRPALLTGAK</sequence>
<feature type="domain" description="Heparinase II/III-like C-terminal" evidence="3">
    <location>
        <begin position="477"/>
        <end position="671"/>
    </location>
</feature>
<dbReference type="RefSeq" id="WP_289559108.1">
    <property type="nucleotide sequence ID" value="NZ_JAUDEN010000007.1"/>
</dbReference>
<accession>A0ABT7VEM0</accession>
<reference evidence="6" key="2">
    <citation type="submission" date="2023-07" db="EMBL/GenBank/DDBJ databases">
        <title>Identification and characterization of horizontal gene transfer across gut microbiota members of farm animals based on homology search.</title>
        <authorList>
            <person name="Schwarzerova J."/>
            <person name="Nykrynova M."/>
            <person name="Jureckova K."/>
            <person name="Cejkova D."/>
            <person name="Rychlik I."/>
        </authorList>
    </citation>
    <scope>NUCLEOTIDE SEQUENCE [LARGE SCALE GENOMIC DNA]</scope>
    <source>
        <strain evidence="6">109_WCHN</strain>
    </source>
</reference>
<feature type="domain" description="Heparinase II N-terminal" evidence="4">
    <location>
        <begin position="65"/>
        <end position="443"/>
    </location>
</feature>
<dbReference type="Proteomes" id="UP001169458">
    <property type="component" value="Unassembled WGS sequence"/>
</dbReference>
<comment type="subcellular location">
    <subcellularLocation>
        <location evidence="1">Cell envelope</location>
    </subcellularLocation>
</comment>
<dbReference type="InterPro" id="IPR032518">
    <property type="entry name" value="HepII_N"/>
</dbReference>
<reference evidence="5 6" key="1">
    <citation type="submission" date="2023-06" db="EMBL/GenBank/DDBJ databases">
        <authorList>
            <person name="Zeman M."/>
            <person name="Kubasova T."/>
            <person name="Jahodarova E."/>
            <person name="Nykrynova M."/>
            <person name="Rychlik I."/>
        </authorList>
    </citation>
    <scope>NUCLEOTIDE SEQUENCE [LARGE SCALE GENOMIC DNA]</scope>
    <source>
        <strain evidence="5 6">109_WCHN</strain>
    </source>
</reference>
<dbReference type="InterPro" id="IPR012480">
    <property type="entry name" value="Hepar_II_III_C"/>
</dbReference>
<keyword evidence="6" id="KW-1185">Reference proteome</keyword>
<evidence type="ECO:0000259" key="4">
    <source>
        <dbReference type="Pfam" id="PF16332"/>
    </source>
</evidence>
<feature type="chain" id="PRO_5045684385" evidence="2">
    <location>
        <begin position="26"/>
        <end position="837"/>
    </location>
</feature>
<dbReference type="Gene3D" id="1.50.10.100">
    <property type="entry name" value="Chondroitin AC/alginate lyase"/>
    <property type="match status" value="1"/>
</dbReference>
<protein>
    <submittedName>
        <fullName evidence="5">DUF4962 domain-containing protein</fullName>
    </submittedName>
</protein>
<dbReference type="InterPro" id="IPR013783">
    <property type="entry name" value="Ig-like_fold"/>
</dbReference>
<proteinExistence type="predicted"/>
<dbReference type="EMBL" id="JAUDEN010000007">
    <property type="protein sequence ID" value="MDM8324742.1"/>
    <property type="molecule type" value="Genomic_DNA"/>
</dbReference>
<dbReference type="Gene3D" id="2.70.98.70">
    <property type="match status" value="1"/>
</dbReference>
<dbReference type="Pfam" id="PF16332">
    <property type="entry name" value="DUF4962"/>
    <property type="match status" value="1"/>
</dbReference>
<gene>
    <name evidence="5" type="ORF">QUW60_05790</name>
</gene>
<organism evidence="5 6">
    <name type="scientific">Bacteroides gallinaceum</name>
    <dbReference type="NCBI Taxonomy" id="1462571"/>
    <lineage>
        <taxon>Bacteria</taxon>
        <taxon>Pseudomonadati</taxon>
        <taxon>Bacteroidota</taxon>
        <taxon>Bacteroidia</taxon>
        <taxon>Bacteroidales</taxon>
        <taxon>Bacteroidaceae</taxon>
        <taxon>Bacteroides</taxon>
    </lineage>
</organism>
<evidence type="ECO:0000256" key="2">
    <source>
        <dbReference type="SAM" id="SignalP"/>
    </source>
</evidence>
<dbReference type="InterPro" id="IPR008929">
    <property type="entry name" value="Chondroitin_lyas"/>
</dbReference>
<evidence type="ECO:0000313" key="5">
    <source>
        <dbReference type="EMBL" id="MDM8324742.1"/>
    </source>
</evidence>
<evidence type="ECO:0000256" key="1">
    <source>
        <dbReference type="ARBA" id="ARBA00004196"/>
    </source>
</evidence>
<dbReference type="Gene3D" id="2.60.40.10">
    <property type="entry name" value="Immunoglobulins"/>
    <property type="match status" value="1"/>
</dbReference>
<keyword evidence="2" id="KW-0732">Signal</keyword>
<evidence type="ECO:0000259" key="3">
    <source>
        <dbReference type="Pfam" id="PF07940"/>
    </source>
</evidence>
<dbReference type="Pfam" id="PF07940">
    <property type="entry name" value="Hepar_II_III_C"/>
    <property type="match status" value="1"/>
</dbReference>
<name>A0ABT7VEM0_9BACE</name>